<dbReference type="EMBL" id="JACORT010000012">
    <property type="protein sequence ID" value="MBC5785785.1"/>
    <property type="molecule type" value="Genomic_DNA"/>
</dbReference>
<sequence>MSKKVEAATTAENEVQIMIEDEAELTPKELAQERQAALEAQKRRAWLTQTAEELAGRIPVSVFAMGSLAEPA</sequence>
<accession>A0A923SD99</accession>
<protein>
    <submittedName>
        <fullName evidence="1">Uncharacterized protein</fullName>
    </submittedName>
</protein>
<dbReference type="RefSeq" id="WP_187078527.1">
    <property type="nucleotide sequence ID" value="NZ_JACORT010000012.1"/>
</dbReference>
<evidence type="ECO:0000313" key="2">
    <source>
        <dbReference type="Proteomes" id="UP000608513"/>
    </source>
</evidence>
<proteinExistence type="predicted"/>
<comment type="caution">
    <text evidence="1">The sequence shown here is derived from an EMBL/GenBank/DDBJ whole genome shotgun (WGS) entry which is preliminary data.</text>
</comment>
<organism evidence="1 2">
    <name type="scientific">Ramlibacter cellulosilyticus</name>
    <dbReference type="NCBI Taxonomy" id="2764187"/>
    <lineage>
        <taxon>Bacteria</taxon>
        <taxon>Pseudomonadati</taxon>
        <taxon>Pseudomonadota</taxon>
        <taxon>Betaproteobacteria</taxon>
        <taxon>Burkholderiales</taxon>
        <taxon>Comamonadaceae</taxon>
        <taxon>Ramlibacter</taxon>
    </lineage>
</organism>
<dbReference type="Proteomes" id="UP000608513">
    <property type="component" value="Unassembled WGS sequence"/>
</dbReference>
<name>A0A923SD99_9BURK</name>
<dbReference type="AlphaFoldDB" id="A0A923SD99"/>
<keyword evidence="2" id="KW-1185">Reference proteome</keyword>
<evidence type="ECO:0000313" key="1">
    <source>
        <dbReference type="EMBL" id="MBC5785785.1"/>
    </source>
</evidence>
<gene>
    <name evidence="1" type="ORF">H8N03_22790</name>
</gene>
<reference evidence="1" key="1">
    <citation type="submission" date="2020-08" db="EMBL/GenBank/DDBJ databases">
        <title>Ramlibacter sp. USB13 16S ribosomal RNA gene genome sequencing and assembly.</title>
        <authorList>
            <person name="Kang M."/>
        </authorList>
    </citation>
    <scope>NUCLEOTIDE SEQUENCE</scope>
    <source>
        <strain evidence="1">USB13</strain>
    </source>
</reference>